<dbReference type="SUPFAM" id="SSF55144">
    <property type="entry name" value="LigT-like"/>
    <property type="match status" value="1"/>
</dbReference>
<keyword evidence="2" id="KW-0436">Ligase</keyword>
<dbReference type="Proteomes" id="UP000249340">
    <property type="component" value="Chromosome"/>
</dbReference>
<keyword evidence="3" id="KW-1185">Reference proteome</keyword>
<evidence type="ECO:0000313" key="2">
    <source>
        <dbReference type="EMBL" id="AXI76950.1"/>
    </source>
</evidence>
<dbReference type="AlphaFoldDB" id="A0A345ST95"/>
<dbReference type="EMBL" id="CP031264">
    <property type="protein sequence ID" value="AXI76950.1"/>
    <property type="molecule type" value="Genomic_DNA"/>
</dbReference>
<reference evidence="3" key="1">
    <citation type="submission" date="2018-07" db="EMBL/GenBank/DDBJ databases">
        <title>Streptacidiphilus bronchialis DSM 106435 chromosome.</title>
        <authorList>
            <person name="Batra D."/>
            <person name="Gulvik C.A."/>
        </authorList>
    </citation>
    <scope>NUCLEOTIDE SEQUENCE [LARGE SCALE GENOMIC DNA]</scope>
    <source>
        <strain evidence="3">DSM 106435</strain>
    </source>
</reference>
<dbReference type="InterPro" id="IPR009097">
    <property type="entry name" value="Cyclic_Pdiesterase"/>
</dbReference>
<accession>A0A345ST95</accession>
<proteinExistence type="predicted"/>
<organism evidence="2 3">
    <name type="scientific">Peterkaempfera bronchialis</name>
    <dbReference type="NCBI Taxonomy" id="2126346"/>
    <lineage>
        <taxon>Bacteria</taxon>
        <taxon>Bacillati</taxon>
        <taxon>Actinomycetota</taxon>
        <taxon>Actinomycetes</taxon>
        <taxon>Kitasatosporales</taxon>
        <taxon>Streptomycetaceae</taxon>
        <taxon>Peterkaempfera</taxon>
    </lineage>
</organism>
<dbReference type="Pfam" id="PF13563">
    <property type="entry name" value="2_5_RNA_ligase2"/>
    <property type="match status" value="1"/>
</dbReference>
<protein>
    <submittedName>
        <fullName evidence="2">2'-5' RNA ligase family protein</fullName>
    </submittedName>
</protein>
<dbReference type="GO" id="GO:0016874">
    <property type="term" value="F:ligase activity"/>
    <property type="evidence" value="ECO:0007669"/>
    <property type="project" value="UniProtKB-KW"/>
</dbReference>
<dbReference type="OrthoDB" id="4541754at2"/>
<dbReference type="KEGG" id="stri:C7M71_005270"/>
<evidence type="ECO:0000313" key="3">
    <source>
        <dbReference type="Proteomes" id="UP000249340"/>
    </source>
</evidence>
<dbReference type="Gene3D" id="3.90.1140.10">
    <property type="entry name" value="Cyclic phosphodiesterase"/>
    <property type="match status" value="1"/>
</dbReference>
<sequence>MTRTPMPDLAYHPAAFPSNPPSDCDAPAAILTADRNAFDQLARTKVHWNRPGWSDETRIVYWLLTFDEDPALAKSAADIQSALAPLDYDLIDAVDLHLTLTRAGSRDQLTDSEIDTLASVAVGRLGPAFELTAHPLAGSAGAVRYSVTPWTPVVALHATLSALHHELGLPGGKSTERFRPHLGVAYSRGERAAQPVIDTVASLRALPPVDLTIAHVDLVELRREPGRYAWDLLHRVPLTQAEPTEG</sequence>
<name>A0A345ST95_9ACTN</name>
<gene>
    <name evidence="2" type="ORF">C7M71_005270</name>
</gene>
<feature type="region of interest" description="Disordered" evidence="1">
    <location>
        <begin position="1"/>
        <end position="20"/>
    </location>
</feature>
<evidence type="ECO:0000256" key="1">
    <source>
        <dbReference type="SAM" id="MobiDB-lite"/>
    </source>
</evidence>